<gene>
    <name evidence="2" type="ORF">SCF082_LOCUS35771</name>
</gene>
<feature type="non-terminal residue" evidence="2">
    <location>
        <position position="1"/>
    </location>
</feature>
<protein>
    <submittedName>
        <fullName evidence="2">Dynein heavy chain</fullName>
    </submittedName>
</protein>
<dbReference type="InterPro" id="IPR036397">
    <property type="entry name" value="RNaseH_sf"/>
</dbReference>
<feature type="region of interest" description="Disordered" evidence="1">
    <location>
        <begin position="253"/>
        <end position="283"/>
    </location>
</feature>
<dbReference type="Gene3D" id="3.30.420.10">
    <property type="entry name" value="Ribonuclease H-like superfamily/Ribonuclease H"/>
    <property type="match status" value="1"/>
</dbReference>
<name>A0ABP0PAQ0_9DINO</name>
<dbReference type="EMBL" id="CAXAMM010034446">
    <property type="protein sequence ID" value="CAK9072856.1"/>
    <property type="molecule type" value="Genomic_DNA"/>
</dbReference>
<reference evidence="2 3" key="1">
    <citation type="submission" date="2024-02" db="EMBL/GenBank/DDBJ databases">
        <authorList>
            <person name="Chen Y."/>
            <person name="Shah S."/>
            <person name="Dougan E. K."/>
            <person name="Thang M."/>
            <person name="Chan C."/>
        </authorList>
    </citation>
    <scope>NUCLEOTIDE SEQUENCE [LARGE SCALE GENOMIC DNA]</scope>
</reference>
<accession>A0ABP0PAQ0</accession>
<organism evidence="2 3">
    <name type="scientific">Durusdinium trenchii</name>
    <dbReference type="NCBI Taxonomy" id="1381693"/>
    <lineage>
        <taxon>Eukaryota</taxon>
        <taxon>Sar</taxon>
        <taxon>Alveolata</taxon>
        <taxon>Dinophyceae</taxon>
        <taxon>Suessiales</taxon>
        <taxon>Symbiodiniaceae</taxon>
        <taxon>Durusdinium</taxon>
    </lineage>
</organism>
<proteinExistence type="predicted"/>
<feature type="non-terminal residue" evidence="2">
    <location>
        <position position="493"/>
    </location>
</feature>
<keyword evidence="3" id="KW-1185">Reference proteome</keyword>
<feature type="compositionally biased region" description="Basic and acidic residues" evidence="1">
    <location>
        <begin position="268"/>
        <end position="282"/>
    </location>
</feature>
<evidence type="ECO:0000313" key="2">
    <source>
        <dbReference type="EMBL" id="CAK9072856.1"/>
    </source>
</evidence>
<sequence length="493" mass="55583">TASNCLLLCIDVWSKYLHVQPLKNKNQGVIGEIIAEFLGGLGHYETVELAFDNEPVLAAGARMTKLIRSNNGLHTILQAGKFYDKSRTSLAERYIQTVRAQAKTIISHVQDRAKIVFDEQHVLQSWALIHACWLLNRYHVTSSTGMTAYLSVKGRPYRGRVCCFGETVHGLDPLQAKYKSQWRPGVWLGKDNMDHDLVMVNDNEIVRCKAVRKTGEHWNSELLLSAAIGPWDMKRGVHTKVETKAIPAPVPELLADVPSKPEGASKASKGEKKKAQAEARDADADDVLQYAREHPEEDVEIEVENKFKARHTRRVEEVEIYVEDDEEVEAEEGEDSYDWNQTVSTKNEAILSEAEMKRRGFYSEGGGPPQVDADELQALDQQAMLAEDERLNDLTVIANLEANDDVEEAMKLDTRIVFDWRYRSGCWVRRARLVAREFRSGAASSIDTFSPTSPLSFIKLLMSLSVTMNLMISVMDISDAFLQVVQKEFVVIE</sequence>
<evidence type="ECO:0000313" key="3">
    <source>
        <dbReference type="Proteomes" id="UP001642464"/>
    </source>
</evidence>
<comment type="caution">
    <text evidence="2">The sequence shown here is derived from an EMBL/GenBank/DDBJ whole genome shotgun (WGS) entry which is preliminary data.</text>
</comment>
<evidence type="ECO:0000256" key="1">
    <source>
        <dbReference type="SAM" id="MobiDB-lite"/>
    </source>
</evidence>
<dbReference type="Proteomes" id="UP001642464">
    <property type="component" value="Unassembled WGS sequence"/>
</dbReference>